<dbReference type="CDD" id="cd01401">
    <property type="entry name" value="PncB_like"/>
    <property type="match status" value="1"/>
</dbReference>
<keyword evidence="4 7" id="KW-0597">Phosphoprotein</keyword>
<dbReference type="HAMAP" id="MF_00570">
    <property type="entry name" value="NAPRTase"/>
    <property type="match status" value="1"/>
</dbReference>
<evidence type="ECO:0000256" key="5">
    <source>
        <dbReference type="ARBA" id="ARBA00022598"/>
    </source>
</evidence>
<dbReference type="GO" id="GO:0004516">
    <property type="term" value="F:nicotinate phosphoribosyltransferase activity"/>
    <property type="evidence" value="ECO:0007669"/>
    <property type="project" value="UniProtKB-UniRule"/>
</dbReference>
<keyword evidence="5 7" id="KW-0436">Ligase</keyword>
<reference evidence="11 12" key="1">
    <citation type="submission" date="2019-10" db="EMBL/GenBank/DDBJ databases">
        <title>Vibrio sp. nov., isolated from Coralline algae surface.</title>
        <authorList>
            <person name="Geng Y."/>
            <person name="Zhang X."/>
        </authorList>
    </citation>
    <scope>NUCLEOTIDE SEQUENCE [LARGE SCALE GENOMIC DNA]</scope>
    <source>
        <strain evidence="11 12">SM1977</strain>
    </source>
</reference>
<dbReference type="InterPro" id="IPR041525">
    <property type="entry name" value="N/Namide_PRibTrfase"/>
</dbReference>
<gene>
    <name evidence="7 11" type="primary">pncB</name>
    <name evidence="11" type="ORF">GFB47_08080</name>
</gene>
<comment type="similarity">
    <text evidence="2 7 8">Belongs to the NAPRTase family.</text>
</comment>
<evidence type="ECO:0000256" key="4">
    <source>
        <dbReference type="ARBA" id="ARBA00022553"/>
    </source>
</evidence>
<dbReference type="InterPro" id="IPR040727">
    <property type="entry name" value="NAPRTase_N"/>
</dbReference>
<feature type="domain" description="Nicotinate/nicotinamide phosphoribosyltransferase" evidence="9">
    <location>
        <begin position="185"/>
        <end position="410"/>
    </location>
</feature>
<evidence type="ECO:0000256" key="1">
    <source>
        <dbReference type="ARBA" id="ARBA00004952"/>
    </source>
</evidence>
<dbReference type="InterPro" id="IPR036068">
    <property type="entry name" value="Nicotinate_pribotase-like_C"/>
</dbReference>
<protein>
    <recommendedName>
        <fullName evidence="3 7">Nicotinate phosphoribosyltransferase</fullName>
        <shortName evidence="7">NAPRTase</shortName>
        <ecNumber evidence="3 7">6.3.4.21</ecNumber>
    </recommendedName>
</protein>
<dbReference type="AlphaFoldDB" id="A0A5Q0TFA0"/>
<proteinExistence type="inferred from homology"/>
<dbReference type="NCBIfam" id="TIGR01514">
    <property type="entry name" value="NAPRTase"/>
    <property type="match status" value="1"/>
</dbReference>
<evidence type="ECO:0000313" key="12">
    <source>
        <dbReference type="Proteomes" id="UP000348942"/>
    </source>
</evidence>
<name>A0A5Q0TFA0_9VIBR</name>
<evidence type="ECO:0000256" key="2">
    <source>
        <dbReference type="ARBA" id="ARBA00010897"/>
    </source>
</evidence>
<comment type="PTM">
    <text evidence="7 8">Transiently phosphorylated on a His residue during the reaction cycle. Phosphorylation strongly increases the affinity for substrates and increases the rate of nicotinate D-ribonucleotide production. Dephosphorylation regenerates the low-affinity form of the enzyme, leading to product release.</text>
</comment>
<sequence length="412" mass="46005">MTISHSAIQSTQTTPTLAEDASVGSVIIDSLLDTDAYKLHMQQAVFHQYPNVDVVAEFHCRSQEDLSALLEPLKAQIIALCQLRFTAPELDYLASLPFYQADYLAYLAQFQLSEDTIEVCVQAGQLKVKLSGKWLDVILWEVPLLAIISELRLQLKYPDIQVSDAVTHLKHKLALFNQQPNISDFNLIDFGTRRRFSKAVQDAIVSELIEHCPQFTGTSNYALAYKYNIPAVGTQAHEWFQAHQQLCAVLANSQQMALSSWLKEYPNTLGLALTDCITMDAFLRDFNADFSHQFIGLRHDSGAPIAWGEKAIRHYQTLGIDPTTKVLVFSDGLSLEKATEIYTHFVGRIQTSFGIGTKLTCDIPNVDSLNIVLKLTACQGKPVAKISDEPGKSMCRDEAYLQQLKKAFKLAS</sequence>
<dbReference type="InterPro" id="IPR006406">
    <property type="entry name" value="Nic_PRibTrfase"/>
</dbReference>
<dbReference type="EMBL" id="CP045699">
    <property type="protein sequence ID" value="QGA65381.1"/>
    <property type="molecule type" value="Genomic_DNA"/>
</dbReference>
<accession>A0A5Q0TFA0</accession>
<evidence type="ECO:0000256" key="8">
    <source>
        <dbReference type="RuleBase" id="RU003838"/>
    </source>
</evidence>
<dbReference type="PIRSF" id="PIRSF000484">
    <property type="entry name" value="NAPRT"/>
    <property type="match status" value="1"/>
</dbReference>
<dbReference type="PANTHER" id="PTHR11098">
    <property type="entry name" value="NICOTINATE PHOSPHORIBOSYLTRANSFERASE"/>
    <property type="match status" value="1"/>
</dbReference>
<evidence type="ECO:0000256" key="7">
    <source>
        <dbReference type="HAMAP-Rule" id="MF_00570"/>
    </source>
</evidence>
<dbReference type="GO" id="GO:0005829">
    <property type="term" value="C:cytosol"/>
    <property type="evidence" value="ECO:0007669"/>
    <property type="project" value="TreeGrafter"/>
</dbReference>
<dbReference type="PANTHER" id="PTHR11098:SF1">
    <property type="entry name" value="NICOTINATE PHOSPHORIBOSYLTRANSFERASE"/>
    <property type="match status" value="1"/>
</dbReference>
<keyword evidence="6 7" id="KW-0662">Pyridine nucleotide biosynthesis</keyword>
<dbReference type="InterPro" id="IPR007229">
    <property type="entry name" value="Nic_PRibTrfase-Fam"/>
</dbReference>
<comment type="function">
    <text evidence="7 8">Catalyzes the synthesis of beta-nicotinate D-ribonucleotide from nicotinate and 5-phospho-D-ribose 1-phosphate at the expense of ATP.</text>
</comment>
<dbReference type="RefSeq" id="WP_153447529.1">
    <property type="nucleotide sequence ID" value="NZ_CP045699.1"/>
</dbReference>
<evidence type="ECO:0000256" key="6">
    <source>
        <dbReference type="ARBA" id="ARBA00022642"/>
    </source>
</evidence>
<dbReference type="GO" id="GO:0016757">
    <property type="term" value="F:glycosyltransferase activity"/>
    <property type="evidence" value="ECO:0007669"/>
    <property type="project" value="UniProtKB-KW"/>
</dbReference>
<dbReference type="Gene3D" id="3.20.140.10">
    <property type="entry name" value="nicotinate phosphoribosyltransferase"/>
    <property type="match status" value="1"/>
</dbReference>
<comment type="pathway">
    <text evidence="1 7 8">Cofactor biosynthesis; NAD(+) biosynthesis; nicotinate D-ribonucleotide from nicotinate: step 1/1.</text>
</comment>
<dbReference type="Pfam" id="PF17767">
    <property type="entry name" value="NAPRTase_N"/>
    <property type="match status" value="1"/>
</dbReference>
<dbReference type="Proteomes" id="UP000348942">
    <property type="component" value="Chromosome 1"/>
</dbReference>
<feature type="domain" description="Nicotinate phosphoribosyltransferase N-terminal" evidence="10">
    <location>
        <begin position="32"/>
        <end position="149"/>
    </location>
</feature>
<keyword evidence="11" id="KW-0328">Glycosyltransferase</keyword>
<evidence type="ECO:0000313" key="11">
    <source>
        <dbReference type="EMBL" id="QGA65381.1"/>
    </source>
</evidence>
<feature type="modified residue" description="Phosphohistidine; by autocatalysis" evidence="7">
    <location>
        <position position="237"/>
    </location>
</feature>
<dbReference type="UniPathway" id="UPA00253">
    <property type="reaction ID" value="UER00457"/>
</dbReference>
<dbReference type="GO" id="GO:0034355">
    <property type="term" value="P:NAD+ biosynthetic process via the salvage pathway"/>
    <property type="evidence" value="ECO:0007669"/>
    <property type="project" value="TreeGrafter"/>
</dbReference>
<dbReference type="Pfam" id="PF04095">
    <property type="entry name" value="NAPRTase"/>
    <property type="match status" value="1"/>
</dbReference>
<comment type="catalytic activity">
    <reaction evidence="7 8">
        <text>5-phospho-alpha-D-ribose 1-diphosphate + nicotinate + ATP + H2O = nicotinate beta-D-ribonucleotide + ADP + phosphate + diphosphate</text>
        <dbReference type="Rhea" id="RHEA:36163"/>
        <dbReference type="ChEBI" id="CHEBI:15377"/>
        <dbReference type="ChEBI" id="CHEBI:30616"/>
        <dbReference type="ChEBI" id="CHEBI:32544"/>
        <dbReference type="ChEBI" id="CHEBI:33019"/>
        <dbReference type="ChEBI" id="CHEBI:43474"/>
        <dbReference type="ChEBI" id="CHEBI:57502"/>
        <dbReference type="ChEBI" id="CHEBI:58017"/>
        <dbReference type="ChEBI" id="CHEBI:456216"/>
        <dbReference type="EC" id="6.3.4.21"/>
    </reaction>
</comment>
<keyword evidence="11" id="KW-0808">Transferase</keyword>
<organism evidence="11 12">
    <name type="scientific">Vibrio algicola</name>
    <dbReference type="NCBI Taxonomy" id="2662262"/>
    <lineage>
        <taxon>Bacteria</taxon>
        <taxon>Pseudomonadati</taxon>
        <taxon>Pseudomonadota</taxon>
        <taxon>Gammaproteobacteria</taxon>
        <taxon>Vibrionales</taxon>
        <taxon>Vibrionaceae</taxon>
        <taxon>Vibrio</taxon>
    </lineage>
</organism>
<evidence type="ECO:0000259" key="9">
    <source>
        <dbReference type="Pfam" id="PF04095"/>
    </source>
</evidence>
<dbReference type="SUPFAM" id="SSF54675">
    <property type="entry name" value="Nicotinate/Quinolinate PRTase N-terminal domain-like"/>
    <property type="match status" value="1"/>
</dbReference>
<dbReference type="SUPFAM" id="SSF51690">
    <property type="entry name" value="Nicotinate/Quinolinate PRTase C-terminal domain-like"/>
    <property type="match status" value="1"/>
</dbReference>
<dbReference type="EC" id="6.3.4.21" evidence="3 7"/>
<evidence type="ECO:0000259" key="10">
    <source>
        <dbReference type="Pfam" id="PF17767"/>
    </source>
</evidence>
<dbReference type="NCBIfam" id="NF003704">
    <property type="entry name" value="PRK05321.1"/>
    <property type="match status" value="1"/>
</dbReference>
<keyword evidence="12" id="KW-1185">Reference proteome</keyword>
<evidence type="ECO:0000256" key="3">
    <source>
        <dbReference type="ARBA" id="ARBA00013236"/>
    </source>
</evidence>